<dbReference type="OrthoDB" id="116421at2"/>
<organism evidence="1 2">
    <name type="scientific">Paenibacillus montanisoli</name>
    <dbReference type="NCBI Taxonomy" id="2081970"/>
    <lineage>
        <taxon>Bacteria</taxon>
        <taxon>Bacillati</taxon>
        <taxon>Bacillota</taxon>
        <taxon>Bacilli</taxon>
        <taxon>Bacillales</taxon>
        <taxon>Paenibacillaceae</taxon>
        <taxon>Paenibacillus</taxon>
    </lineage>
</organism>
<proteinExistence type="predicted"/>
<dbReference type="EMBL" id="QLUW01000001">
    <property type="protein sequence ID" value="RAP77471.1"/>
    <property type="molecule type" value="Genomic_DNA"/>
</dbReference>
<dbReference type="Proteomes" id="UP000249260">
    <property type="component" value="Unassembled WGS sequence"/>
</dbReference>
<accession>A0A328U7U8</accession>
<dbReference type="InterPro" id="IPR027417">
    <property type="entry name" value="P-loop_NTPase"/>
</dbReference>
<evidence type="ECO:0000313" key="1">
    <source>
        <dbReference type="EMBL" id="RAP77471.1"/>
    </source>
</evidence>
<protein>
    <submittedName>
        <fullName evidence="1">Uncharacterized protein</fullName>
    </submittedName>
</protein>
<reference evidence="1 2" key="1">
    <citation type="submission" date="2018-06" db="EMBL/GenBank/DDBJ databases">
        <title>Paenibacillus montanisoli sp. nov., isolated from mountain area soil.</title>
        <authorList>
            <person name="Wu M."/>
        </authorList>
    </citation>
    <scope>NUCLEOTIDE SEQUENCE [LARGE SCALE GENOMIC DNA]</scope>
    <source>
        <strain evidence="1 2">RA17</strain>
    </source>
</reference>
<gene>
    <name evidence="1" type="ORF">DL346_03045</name>
</gene>
<comment type="caution">
    <text evidence="1">The sequence shown here is derived from an EMBL/GenBank/DDBJ whole genome shotgun (WGS) entry which is preliminary data.</text>
</comment>
<dbReference type="Gene3D" id="3.40.50.300">
    <property type="entry name" value="P-loop containing nucleotide triphosphate hydrolases"/>
    <property type="match status" value="1"/>
</dbReference>
<name>A0A328U7U8_9BACL</name>
<dbReference type="RefSeq" id="WP_112880594.1">
    <property type="nucleotide sequence ID" value="NZ_QLUW01000001.1"/>
</dbReference>
<dbReference type="SUPFAM" id="SSF53795">
    <property type="entry name" value="PEP carboxykinase-like"/>
    <property type="match status" value="1"/>
</dbReference>
<dbReference type="AlphaFoldDB" id="A0A328U7U8"/>
<evidence type="ECO:0000313" key="2">
    <source>
        <dbReference type="Proteomes" id="UP000249260"/>
    </source>
</evidence>
<sequence length="261" mass="30055">MYKLQFKVSEHVLTVRTDSNRIMAFFQSPDWSRLRINHTDTDLTVYIELGYGKPFVDFNVESKCSEKGITFCRTDYKIEIDPALREADIYVFDEFALKHALMNLYSTFIVHNQWGLLVHSSCVAQHDRAFLFTGHSGAGKSTAARLSDPRPILSDEATIIKIDSGEARVFDSPFRSEIITPGLEESRKLAGIHLLEQSPRNNRKRLKKADGMLQMMDKIFYWPHHAGDTHNTFVLCRKLADAVPIYNLEFKKESSFWEEIS</sequence>
<keyword evidence="2" id="KW-1185">Reference proteome</keyword>